<evidence type="ECO:0008006" key="4">
    <source>
        <dbReference type="Google" id="ProtNLM"/>
    </source>
</evidence>
<comment type="caution">
    <text evidence="2">The sequence shown here is derived from an EMBL/GenBank/DDBJ whole genome shotgun (WGS) entry which is preliminary data.</text>
</comment>
<evidence type="ECO:0000313" key="2">
    <source>
        <dbReference type="EMBL" id="RAK60728.1"/>
    </source>
</evidence>
<keyword evidence="3" id="KW-1185">Reference proteome</keyword>
<dbReference type="RefSeq" id="WP_111458020.1">
    <property type="nucleotide sequence ID" value="NZ_QFYP01000001.1"/>
</dbReference>
<evidence type="ECO:0000313" key="3">
    <source>
        <dbReference type="Proteomes" id="UP000249842"/>
    </source>
</evidence>
<name>A0A328B6T3_9CAUL</name>
<dbReference type="Proteomes" id="UP000249842">
    <property type="component" value="Unassembled WGS sequence"/>
</dbReference>
<proteinExistence type="predicted"/>
<reference evidence="3" key="1">
    <citation type="submission" date="2018-05" db="EMBL/GenBank/DDBJ databases">
        <authorList>
            <person name="Li X."/>
        </authorList>
    </citation>
    <scope>NUCLEOTIDE SEQUENCE [LARGE SCALE GENOMIC DNA]</scope>
    <source>
        <strain evidence="3">HKS-05</strain>
    </source>
</reference>
<accession>A0A328B6T3</accession>
<feature type="chain" id="PRO_5016375872" description="DUF922 domain-containing protein" evidence="1">
    <location>
        <begin position="32"/>
        <end position="136"/>
    </location>
</feature>
<sequence length="136" mass="14787">MVTGPPPKLYGGYRILCTALAVLATPGAGQASGLTAVRAVEPPPSQYASGPTQYGATVERSFSSPDELEAFCNFYLGRPASGYYQACYIPALDTVVIPDKRAWPSAREREALREHEWAHARGWRHGLLTTASARQY</sequence>
<evidence type="ECO:0000256" key="1">
    <source>
        <dbReference type="SAM" id="SignalP"/>
    </source>
</evidence>
<dbReference type="AlphaFoldDB" id="A0A328B6T3"/>
<protein>
    <recommendedName>
        <fullName evidence="4">DUF922 domain-containing protein</fullName>
    </recommendedName>
</protein>
<feature type="signal peptide" evidence="1">
    <location>
        <begin position="1"/>
        <end position="31"/>
    </location>
</feature>
<organism evidence="2 3">
    <name type="scientific">Phenylobacterium hankyongense</name>
    <dbReference type="NCBI Taxonomy" id="1813876"/>
    <lineage>
        <taxon>Bacteria</taxon>
        <taxon>Pseudomonadati</taxon>
        <taxon>Pseudomonadota</taxon>
        <taxon>Alphaproteobacteria</taxon>
        <taxon>Caulobacterales</taxon>
        <taxon>Caulobacteraceae</taxon>
        <taxon>Phenylobacterium</taxon>
    </lineage>
</organism>
<keyword evidence="1" id="KW-0732">Signal</keyword>
<dbReference type="EMBL" id="QFYP01000001">
    <property type="protein sequence ID" value="RAK60728.1"/>
    <property type="molecule type" value="Genomic_DNA"/>
</dbReference>
<dbReference type="OrthoDB" id="9792687at2"/>
<gene>
    <name evidence="2" type="ORF">DJ021_13375</name>
</gene>